<feature type="domain" description="RagB/SusD" evidence="6">
    <location>
        <begin position="321"/>
        <end position="456"/>
    </location>
</feature>
<organism evidence="8 9">
    <name type="scientific">Winogradskyella marincola</name>
    <dbReference type="NCBI Taxonomy" id="3037795"/>
    <lineage>
        <taxon>Bacteria</taxon>
        <taxon>Pseudomonadati</taxon>
        <taxon>Bacteroidota</taxon>
        <taxon>Flavobacteriia</taxon>
        <taxon>Flavobacteriales</taxon>
        <taxon>Flavobacteriaceae</taxon>
        <taxon>Winogradskyella</taxon>
    </lineage>
</organism>
<keyword evidence="3" id="KW-0732">Signal</keyword>
<dbReference type="Proteomes" id="UP001529085">
    <property type="component" value="Unassembled WGS sequence"/>
</dbReference>
<comment type="subcellular location">
    <subcellularLocation>
        <location evidence="1">Cell outer membrane</location>
    </subcellularLocation>
</comment>
<dbReference type="EMBL" id="JARSBN010000007">
    <property type="protein sequence ID" value="MDG4716691.1"/>
    <property type="molecule type" value="Genomic_DNA"/>
</dbReference>
<dbReference type="InterPro" id="IPR011990">
    <property type="entry name" value="TPR-like_helical_dom_sf"/>
</dbReference>
<evidence type="ECO:0000259" key="7">
    <source>
        <dbReference type="Pfam" id="PF14322"/>
    </source>
</evidence>
<protein>
    <submittedName>
        <fullName evidence="8">RagB/SusD family nutrient uptake outer membrane protein</fullName>
    </submittedName>
</protein>
<keyword evidence="4" id="KW-0472">Membrane</keyword>
<name>A0ABT6G3R3_9FLAO</name>
<dbReference type="InterPro" id="IPR012944">
    <property type="entry name" value="SusD_RagB_dom"/>
</dbReference>
<evidence type="ECO:0000256" key="1">
    <source>
        <dbReference type="ARBA" id="ARBA00004442"/>
    </source>
</evidence>
<evidence type="ECO:0000256" key="2">
    <source>
        <dbReference type="ARBA" id="ARBA00006275"/>
    </source>
</evidence>
<evidence type="ECO:0000256" key="4">
    <source>
        <dbReference type="ARBA" id="ARBA00023136"/>
    </source>
</evidence>
<sequence length="495" mass="54802">MKKKLIYGMMLTSMFFLGCNDEFLEGEQTNVLTSETIADHSDNYPALLEGSLNGITSFIIEPFAVTGTRHFDFGQKAVDIWMDMTCGDMALSTSAYGWYNDAANLIAPVDFTQEENEIIWIYYYRIISVANTVISSIGGNDVVPENDESKRILGQAKTYRAYAYFYLLQLYQRSYDPAQEVLPFYNIDTFSLAKVPAGDIYDQVVSDLTHAIELLDGYTRSAKNLIDKTVAQGFLAYTYAAMGMYPEAKVQADNLISAYSPTTAGQLVFPGAGSGFNDVNTASWIWGYDLTEDLGHQLIDWWGQVDPFTYSYAWAGDSKSIDDLLYSQIPEGDVRKDQFATATGALQPINKFFDPGRTIGGQYIITTDLIHMRVEEFILLSAESAAKSGAAGGEATAKAMMIDFLTPRVGAAEASATITPLSGQALLDEIYLQTRIELWGEGKSYLAMKRNQATVTRGTNHVYRSGESFAYDSDEMSFQIPEVEIINNGLINGQN</sequence>
<keyword evidence="5" id="KW-0998">Cell outer membrane</keyword>
<evidence type="ECO:0000313" key="9">
    <source>
        <dbReference type="Proteomes" id="UP001529085"/>
    </source>
</evidence>
<dbReference type="Pfam" id="PF14322">
    <property type="entry name" value="SusD-like_3"/>
    <property type="match status" value="1"/>
</dbReference>
<evidence type="ECO:0000313" key="8">
    <source>
        <dbReference type="EMBL" id="MDG4716691.1"/>
    </source>
</evidence>
<reference evidence="8 9" key="1">
    <citation type="submission" date="2023-03" db="EMBL/GenBank/DDBJ databases">
        <title>Strain YYF002 represents a novel species in the genus Winogradskyella isolated from seawater.</title>
        <authorList>
            <person name="Fu Z.-Y."/>
        </authorList>
    </citation>
    <scope>NUCLEOTIDE SEQUENCE [LARGE SCALE GENOMIC DNA]</scope>
    <source>
        <strain evidence="8 9">YYF002</strain>
    </source>
</reference>
<gene>
    <name evidence="8" type="ORF">P7122_12460</name>
</gene>
<dbReference type="Gene3D" id="1.25.40.390">
    <property type="match status" value="1"/>
</dbReference>
<dbReference type="Pfam" id="PF07980">
    <property type="entry name" value="SusD_RagB"/>
    <property type="match status" value="1"/>
</dbReference>
<comment type="similarity">
    <text evidence="2">Belongs to the SusD family.</text>
</comment>
<feature type="domain" description="SusD-like N-terminal" evidence="7">
    <location>
        <begin position="84"/>
        <end position="237"/>
    </location>
</feature>
<dbReference type="PROSITE" id="PS51257">
    <property type="entry name" value="PROKAR_LIPOPROTEIN"/>
    <property type="match status" value="1"/>
</dbReference>
<evidence type="ECO:0000259" key="6">
    <source>
        <dbReference type="Pfam" id="PF07980"/>
    </source>
</evidence>
<dbReference type="InterPro" id="IPR033985">
    <property type="entry name" value="SusD-like_N"/>
</dbReference>
<evidence type="ECO:0000256" key="5">
    <source>
        <dbReference type="ARBA" id="ARBA00023237"/>
    </source>
</evidence>
<keyword evidence="9" id="KW-1185">Reference proteome</keyword>
<proteinExistence type="inferred from homology"/>
<dbReference type="RefSeq" id="WP_278006135.1">
    <property type="nucleotide sequence ID" value="NZ_JARSBN010000007.1"/>
</dbReference>
<accession>A0ABT6G3R3</accession>
<evidence type="ECO:0000256" key="3">
    <source>
        <dbReference type="ARBA" id="ARBA00022729"/>
    </source>
</evidence>
<dbReference type="SUPFAM" id="SSF48452">
    <property type="entry name" value="TPR-like"/>
    <property type="match status" value="1"/>
</dbReference>
<comment type="caution">
    <text evidence="8">The sequence shown here is derived from an EMBL/GenBank/DDBJ whole genome shotgun (WGS) entry which is preliminary data.</text>
</comment>